<evidence type="ECO:0000256" key="11">
    <source>
        <dbReference type="SAM" id="Phobius"/>
    </source>
</evidence>
<dbReference type="Gene3D" id="3.40.50.300">
    <property type="entry name" value="P-loop containing nucleotide triphosphate hydrolases"/>
    <property type="match status" value="1"/>
</dbReference>
<keyword evidence="10" id="KW-0325">Glycoprotein</keyword>
<dbReference type="GO" id="GO:0000139">
    <property type="term" value="C:Golgi membrane"/>
    <property type="evidence" value="ECO:0007669"/>
    <property type="project" value="UniProtKB-SubCell"/>
</dbReference>
<dbReference type="OrthoDB" id="10019582at2759"/>
<dbReference type="Pfam" id="PF03567">
    <property type="entry name" value="Sulfotransfer_2"/>
    <property type="match status" value="1"/>
</dbReference>
<dbReference type="InterPro" id="IPR005331">
    <property type="entry name" value="Sulfotransferase"/>
</dbReference>
<keyword evidence="4 11" id="KW-0812">Transmembrane</keyword>
<keyword evidence="9" id="KW-1015">Disulfide bond</keyword>
<keyword evidence="6 11" id="KW-1133">Transmembrane helix</keyword>
<evidence type="ECO:0000256" key="2">
    <source>
        <dbReference type="ARBA" id="ARBA00010569"/>
    </source>
</evidence>
<gene>
    <name evidence="13" type="primary">LOC107226203</name>
</gene>
<dbReference type="GeneID" id="107226203"/>
<evidence type="ECO:0000256" key="9">
    <source>
        <dbReference type="ARBA" id="ARBA00023157"/>
    </source>
</evidence>
<comment type="similarity">
    <text evidence="2">Belongs to the sulfotransferase 3 family.</text>
</comment>
<evidence type="ECO:0000313" key="12">
    <source>
        <dbReference type="Proteomes" id="UP000829291"/>
    </source>
</evidence>
<evidence type="ECO:0000256" key="6">
    <source>
        <dbReference type="ARBA" id="ARBA00022989"/>
    </source>
</evidence>
<keyword evidence="8 11" id="KW-0472">Membrane</keyword>
<dbReference type="Proteomes" id="UP000829291">
    <property type="component" value="Chromosome 2"/>
</dbReference>
<evidence type="ECO:0000313" key="13">
    <source>
        <dbReference type="RefSeq" id="XP_015522422.2"/>
    </source>
</evidence>
<name>A0A6J0C7B0_NEOLC</name>
<organism evidence="13">
    <name type="scientific">Neodiprion lecontei</name>
    <name type="common">Redheaded pine sawfly</name>
    <dbReference type="NCBI Taxonomy" id="441921"/>
    <lineage>
        <taxon>Eukaryota</taxon>
        <taxon>Metazoa</taxon>
        <taxon>Ecdysozoa</taxon>
        <taxon>Arthropoda</taxon>
        <taxon>Hexapoda</taxon>
        <taxon>Insecta</taxon>
        <taxon>Pterygota</taxon>
        <taxon>Neoptera</taxon>
        <taxon>Endopterygota</taxon>
        <taxon>Hymenoptera</taxon>
        <taxon>Tenthredinoidea</taxon>
        <taxon>Diprionidae</taxon>
        <taxon>Diprioninae</taxon>
        <taxon>Neodiprion</taxon>
    </lineage>
</organism>
<dbReference type="SUPFAM" id="SSF52540">
    <property type="entry name" value="P-loop containing nucleoside triphosphate hydrolases"/>
    <property type="match status" value="1"/>
</dbReference>
<feature type="transmembrane region" description="Helical" evidence="11">
    <location>
        <begin position="6"/>
        <end position="25"/>
    </location>
</feature>
<dbReference type="PANTHER" id="PTHR12129">
    <property type="entry name" value="HEPARAN SULFATE 2-O-SULFOTRANSFERASE"/>
    <property type="match status" value="1"/>
</dbReference>
<keyword evidence="5" id="KW-0735">Signal-anchor</keyword>
<dbReference type="PANTHER" id="PTHR12129:SF17">
    <property type="entry name" value="HEPARAN SULFATE 2-O-SULFOTRANSFERASE 1"/>
    <property type="match status" value="1"/>
</dbReference>
<dbReference type="RefSeq" id="XP_015522422.2">
    <property type="nucleotide sequence ID" value="XM_015666936.2"/>
</dbReference>
<reference evidence="13" key="1">
    <citation type="submission" date="2025-08" db="UniProtKB">
        <authorList>
            <consortium name="RefSeq"/>
        </authorList>
    </citation>
    <scope>IDENTIFICATION</scope>
    <source>
        <tissue evidence="13">Thorax and Abdomen</tissue>
    </source>
</reference>
<evidence type="ECO:0000256" key="3">
    <source>
        <dbReference type="ARBA" id="ARBA00022679"/>
    </source>
</evidence>
<accession>A0A6J0C7B0</accession>
<protein>
    <submittedName>
        <fullName evidence="13">Heparin sulfate O-sulfotransferase</fullName>
    </submittedName>
</protein>
<evidence type="ECO:0000256" key="10">
    <source>
        <dbReference type="ARBA" id="ARBA00023180"/>
    </source>
</evidence>
<keyword evidence="3" id="KW-0808">Transferase</keyword>
<comment type="subcellular location">
    <subcellularLocation>
        <location evidence="1">Golgi apparatus membrane</location>
        <topology evidence="1">Single-pass type II membrane protein</topology>
    </subcellularLocation>
</comment>
<dbReference type="FunCoup" id="A0A6J0C7B0">
    <property type="interactions" value="1482"/>
</dbReference>
<dbReference type="GO" id="GO:0004394">
    <property type="term" value="F:heparan sulfate 2-sulfotransferase activity"/>
    <property type="evidence" value="ECO:0007669"/>
    <property type="project" value="TreeGrafter"/>
</dbReference>
<evidence type="ECO:0000256" key="7">
    <source>
        <dbReference type="ARBA" id="ARBA00023034"/>
    </source>
</evidence>
<dbReference type="InterPro" id="IPR027417">
    <property type="entry name" value="P-loop_NTPase"/>
</dbReference>
<evidence type="ECO:0000256" key="5">
    <source>
        <dbReference type="ARBA" id="ARBA00022968"/>
    </source>
</evidence>
<evidence type="ECO:0000256" key="8">
    <source>
        <dbReference type="ARBA" id="ARBA00023136"/>
    </source>
</evidence>
<keyword evidence="7" id="KW-0333">Golgi apparatus</keyword>
<dbReference type="GO" id="GO:0015012">
    <property type="term" value="P:heparan sulfate proteoglycan biosynthetic process"/>
    <property type="evidence" value="ECO:0007669"/>
    <property type="project" value="UniProtKB-ARBA"/>
</dbReference>
<dbReference type="InParanoid" id="A0A6J0C7B0"/>
<dbReference type="InterPro" id="IPR007734">
    <property type="entry name" value="Heparan_SO4_2-O-STrfase"/>
</dbReference>
<sequence length="344" mass="40494">MIVRTFPVQWFFVIVLILLILYFKIRISYLEESTKILQNALAQMEKRNNIESLSHTEDSPLSSVDDVVVIYNRVPKTGSTSFVGIVYDLCKQNKYHSLHINVTNNMHTLTLPNQVQFVNNITQWDAMKPAFYHGHVAFLNFEKFGVKRTPLYINLLRKPLDRFVSYYYFLRYGDNFRPHLIRKKHGDTKTFDECVRHGQPDCDPNNMWLQVPFLCGHEPACWEVGNPWAVAEAKRNVEKHYLLVGVTEELPEFVQTLQATLPRFFKGAYDHFMHNSKSHLRQTTQKIDPLPETVKKIQNSQVWQMENDLYMHVLAHFHAVKKRVINSTPQEANQHFMYEKIRPK</sequence>
<keyword evidence="12" id="KW-1185">Reference proteome</keyword>
<evidence type="ECO:0000256" key="4">
    <source>
        <dbReference type="ARBA" id="ARBA00022692"/>
    </source>
</evidence>
<dbReference type="KEGG" id="nlo:107226203"/>
<proteinExistence type="inferred from homology"/>
<evidence type="ECO:0000256" key="1">
    <source>
        <dbReference type="ARBA" id="ARBA00004323"/>
    </source>
</evidence>